<evidence type="ECO:0000313" key="8">
    <source>
        <dbReference type="Proteomes" id="UP000295351"/>
    </source>
</evidence>
<dbReference type="PANTHER" id="PTHR43133">
    <property type="entry name" value="RNA POLYMERASE ECF-TYPE SIGMA FACTO"/>
    <property type="match status" value="1"/>
</dbReference>
<keyword evidence="8" id="KW-1185">Reference proteome</keyword>
<accession>A0A4V2RIA6</accession>
<feature type="domain" description="RNA polymerase sigma factor 70 region 4 type 2" evidence="6">
    <location>
        <begin position="91"/>
        <end position="143"/>
    </location>
</feature>
<dbReference type="SUPFAM" id="SSF88659">
    <property type="entry name" value="Sigma3 and sigma4 domains of RNA polymerase sigma factors"/>
    <property type="match status" value="1"/>
</dbReference>
<comment type="similarity">
    <text evidence="1">Belongs to the sigma-70 factor family. ECF subfamily.</text>
</comment>
<dbReference type="GO" id="GO:0003677">
    <property type="term" value="F:DNA binding"/>
    <property type="evidence" value="ECO:0007669"/>
    <property type="project" value="InterPro"/>
</dbReference>
<keyword evidence="3" id="KW-0731">Sigma factor</keyword>
<keyword evidence="4" id="KW-0804">Transcription</keyword>
<name>A0A4V2RIA6_SHIGR</name>
<dbReference type="GO" id="GO:0016987">
    <property type="term" value="F:sigma factor activity"/>
    <property type="evidence" value="ECO:0007669"/>
    <property type="project" value="UniProtKB-KW"/>
</dbReference>
<evidence type="ECO:0000259" key="6">
    <source>
        <dbReference type="Pfam" id="PF08281"/>
    </source>
</evidence>
<dbReference type="SUPFAM" id="SSF88946">
    <property type="entry name" value="Sigma2 domain of RNA polymerase sigma factors"/>
    <property type="match status" value="1"/>
</dbReference>
<evidence type="ECO:0000256" key="4">
    <source>
        <dbReference type="ARBA" id="ARBA00023163"/>
    </source>
</evidence>
<evidence type="ECO:0000256" key="2">
    <source>
        <dbReference type="ARBA" id="ARBA00023015"/>
    </source>
</evidence>
<dbReference type="GO" id="GO:0006352">
    <property type="term" value="P:DNA-templated transcription initiation"/>
    <property type="evidence" value="ECO:0007669"/>
    <property type="project" value="InterPro"/>
</dbReference>
<evidence type="ECO:0000259" key="5">
    <source>
        <dbReference type="Pfam" id="PF04542"/>
    </source>
</evidence>
<keyword evidence="2" id="KW-0805">Transcription regulation</keyword>
<dbReference type="InterPro" id="IPR014284">
    <property type="entry name" value="RNA_pol_sigma-70_dom"/>
</dbReference>
<dbReference type="InterPro" id="IPR039425">
    <property type="entry name" value="RNA_pol_sigma-70-like"/>
</dbReference>
<dbReference type="NCBIfam" id="TIGR02937">
    <property type="entry name" value="sigma70-ECF"/>
    <property type="match status" value="1"/>
</dbReference>
<dbReference type="Gene3D" id="1.10.1740.10">
    <property type="match status" value="1"/>
</dbReference>
<dbReference type="Gene3D" id="1.10.10.10">
    <property type="entry name" value="Winged helix-like DNA-binding domain superfamily/Winged helix DNA-binding domain"/>
    <property type="match status" value="1"/>
</dbReference>
<dbReference type="InterPro" id="IPR013249">
    <property type="entry name" value="RNA_pol_sigma70_r4_t2"/>
</dbReference>
<dbReference type="InterPro" id="IPR013325">
    <property type="entry name" value="RNA_pol_sigma_r2"/>
</dbReference>
<dbReference type="InterPro" id="IPR007627">
    <property type="entry name" value="RNA_pol_sigma70_r2"/>
</dbReference>
<dbReference type="Proteomes" id="UP000295351">
    <property type="component" value="Unassembled WGS sequence"/>
</dbReference>
<evidence type="ECO:0000313" key="7">
    <source>
        <dbReference type="EMBL" id="TCN43520.1"/>
    </source>
</evidence>
<feature type="domain" description="RNA polymerase sigma-70 region 2" evidence="5">
    <location>
        <begin position="2"/>
        <end position="59"/>
    </location>
</feature>
<comment type="caution">
    <text evidence="7">The sequence shown here is derived from an EMBL/GenBank/DDBJ whole genome shotgun (WGS) entry which is preliminary data.</text>
</comment>
<evidence type="ECO:0000256" key="1">
    <source>
        <dbReference type="ARBA" id="ARBA00010641"/>
    </source>
</evidence>
<proteinExistence type="inferred from homology"/>
<protein>
    <submittedName>
        <fullName evidence="7">RNA polymerase sigma-70 factor (ECF subfamily)</fullName>
    </submittedName>
</protein>
<dbReference type="AlphaFoldDB" id="A0A4V2RIA6"/>
<dbReference type="Pfam" id="PF08281">
    <property type="entry name" value="Sigma70_r4_2"/>
    <property type="match status" value="1"/>
</dbReference>
<gene>
    <name evidence="7" type="ORF">EV665_110118</name>
</gene>
<dbReference type="Pfam" id="PF04542">
    <property type="entry name" value="Sigma70_r2"/>
    <property type="match status" value="1"/>
</dbReference>
<evidence type="ECO:0000256" key="3">
    <source>
        <dbReference type="ARBA" id="ARBA00023082"/>
    </source>
</evidence>
<dbReference type="InterPro" id="IPR013324">
    <property type="entry name" value="RNA_pol_sigma_r3/r4-like"/>
</dbReference>
<reference evidence="7 8" key="1">
    <citation type="submission" date="2019-03" db="EMBL/GenBank/DDBJ databases">
        <title>Genomic Encyclopedia of Type Strains, Phase IV (KMG-IV): sequencing the most valuable type-strain genomes for metagenomic binning, comparative biology and taxonomic classification.</title>
        <authorList>
            <person name="Goeker M."/>
        </authorList>
    </citation>
    <scope>NUCLEOTIDE SEQUENCE [LARGE SCALE GENOMIC DNA]</scope>
    <source>
        <strain evidence="7 8">DSM 18401</strain>
    </source>
</reference>
<dbReference type="EMBL" id="SLVX01000010">
    <property type="protein sequence ID" value="TCN43520.1"/>
    <property type="molecule type" value="Genomic_DNA"/>
</dbReference>
<organism evidence="7 8">
    <name type="scientific">Shinella granuli</name>
    <dbReference type="NCBI Taxonomy" id="323621"/>
    <lineage>
        <taxon>Bacteria</taxon>
        <taxon>Pseudomonadati</taxon>
        <taxon>Pseudomonadota</taxon>
        <taxon>Alphaproteobacteria</taxon>
        <taxon>Hyphomicrobiales</taxon>
        <taxon>Rhizobiaceae</taxon>
        <taxon>Shinella</taxon>
    </lineage>
</organism>
<sequence>MRAIIYRRVGCRATTADLTQDAFLKLWERRSLLTGVADLAGYLVTTGRNLAADHERRRRIAPFLHGIEGLERIADPAPSAEDVVMGRDDLRRLQAAIDSLPPKCRQVFLLSRLEGLTYAEIGARLGISPKTVFSHMVTALERLKAEMART</sequence>
<dbReference type="CDD" id="cd06171">
    <property type="entry name" value="Sigma70_r4"/>
    <property type="match status" value="1"/>
</dbReference>
<dbReference type="InterPro" id="IPR036388">
    <property type="entry name" value="WH-like_DNA-bd_sf"/>
</dbReference>
<dbReference type="PANTHER" id="PTHR43133:SF63">
    <property type="entry name" value="RNA POLYMERASE SIGMA FACTOR FECI-RELATED"/>
    <property type="match status" value="1"/>
</dbReference>